<gene>
    <name evidence="1" type="ORF">ENI34_03635</name>
</gene>
<proteinExistence type="predicted"/>
<sequence>MKGGIMKKDLLSLLLIVGMFIITCGNEPPESFYEGTPEDSTEIHGILNDNSALLVSEDMFDSMYIPVTLDPISFVVADSYFREESTIVKQHVDSCALRLTERKNALDFWFAKDTTCTVYLYDTFTVISLMHYDETQTGYYFWQGDTDIQLDTVIVDSTPGYDELNVTGNGYRHIFFDRDEEGNWQLNRISYGIYNFPAAGTDIPSIDQVILTRSDGTSDTIIASSYDTLYTGHVMNRFRSIDSLLQYTDGETLSVKVVLGFGTVVDSMVSYFALCAGSNRVELDGGTGSLVVNGSGITNLYFESVVNAPYYYVLPPQDYKAQVWLIPVNVGGAQ</sequence>
<dbReference type="AlphaFoldDB" id="A0A9C9ELA2"/>
<reference evidence="1" key="1">
    <citation type="journal article" date="2020" name="mSystems">
        <title>Genome- and Community-Level Interaction Insights into Carbon Utilization and Element Cycling Functions of Hydrothermarchaeota in Hydrothermal Sediment.</title>
        <authorList>
            <person name="Zhou Z."/>
            <person name="Liu Y."/>
            <person name="Xu W."/>
            <person name="Pan J."/>
            <person name="Luo Z.H."/>
            <person name="Li M."/>
        </authorList>
    </citation>
    <scope>NUCLEOTIDE SEQUENCE</scope>
    <source>
        <strain evidence="1">HyVt-388</strain>
    </source>
</reference>
<dbReference type="Proteomes" id="UP000885826">
    <property type="component" value="Unassembled WGS sequence"/>
</dbReference>
<dbReference type="EMBL" id="DRIG01000039">
    <property type="protein sequence ID" value="HEC78218.1"/>
    <property type="molecule type" value="Genomic_DNA"/>
</dbReference>
<name>A0A9C9ELA2_UNCW3</name>
<evidence type="ECO:0000313" key="2">
    <source>
        <dbReference type="Proteomes" id="UP000885826"/>
    </source>
</evidence>
<protein>
    <submittedName>
        <fullName evidence="1">Uncharacterized protein</fullName>
    </submittedName>
</protein>
<evidence type="ECO:0000313" key="1">
    <source>
        <dbReference type="EMBL" id="HEC78218.1"/>
    </source>
</evidence>
<accession>A0A9C9ELA2</accession>
<comment type="caution">
    <text evidence="1">The sequence shown here is derived from an EMBL/GenBank/DDBJ whole genome shotgun (WGS) entry which is preliminary data.</text>
</comment>
<organism evidence="1 2">
    <name type="scientific">candidate division WOR-3 bacterium</name>
    <dbReference type="NCBI Taxonomy" id="2052148"/>
    <lineage>
        <taxon>Bacteria</taxon>
        <taxon>Bacteria division WOR-3</taxon>
    </lineage>
</organism>